<evidence type="ECO:0000313" key="4">
    <source>
        <dbReference type="Proteomes" id="UP001050691"/>
    </source>
</evidence>
<accession>A0AAV5A282</accession>
<dbReference type="AlphaFoldDB" id="A0AAV5A282"/>
<gene>
    <name evidence="3" type="ORF">Clacol_001315</name>
</gene>
<dbReference type="Proteomes" id="UP001050691">
    <property type="component" value="Unassembled WGS sequence"/>
</dbReference>
<reference evidence="3" key="1">
    <citation type="submission" date="2021-10" db="EMBL/GenBank/DDBJ databases">
        <title>De novo Genome Assembly of Clathrus columnatus (Basidiomycota, Fungi) Using Illumina and Nanopore Sequence Data.</title>
        <authorList>
            <person name="Ogiso-Tanaka E."/>
            <person name="Itagaki H."/>
            <person name="Hosoya T."/>
            <person name="Hosaka K."/>
        </authorList>
    </citation>
    <scope>NUCLEOTIDE SEQUENCE</scope>
    <source>
        <strain evidence="3">MO-923</strain>
    </source>
</reference>
<comment type="caution">
    <text evidence="3">The sequence shown here is derived from an EMBL/GenBank/DDBJ whole genome shotgun (WGS) entry which is preliminary data.</text>
</comment>
<proteinExistence type="predicted"/>
<evidence type="ECO:0000256" key="1">
    <source>
        <dbReference type="SAM" id="Phobius"/>
    </source>
</evidence>
<feature type="domain" description="DUF6534" evidence="2">
    <location>
        <begin position="71"/>
        <end position="107"/>
    </location>
</feature>
<organism evidence="3 4">
    <name type="scientific">Clathrus columnatus</name>
    <dbReference type="NCBI Taxonomy" id="1419009"/>
    <lineage>
        <taxon>Eukaryota</taxon>
        <taxon>Fungi</taxon>
        <taxon>Dikarya</taxon>
        <taxon>Basidiomycota</taxon>
        <taxon>Agaricomycotina</taxon>
        <taxon>Agaricomycetes</taxon>
        <taxon>Phallomycetidae</taxon>
        <taxon>Phallales</taxon>
        <taxon>Clathraceae</taxon>
        <taxon>Clathrus</taxon>
    </lineage>
</organism>
<feature type="transmembrane region" description="Helical" evidence="1">
    <location>
        <begin position="24"/>
        <end position="45"/>
    </location>
</feature>
<dbReference type="Pfam" id="PF20152">
    <property type="entry name" value="DUF6534"/>
    <property type="match status" value="1"/>
</dbReference>
<keyword evidence="4" id="KW-1185">Reference proteome</keyword>
<dbReference type="EMBL" id="BPWL01000002">
    <property type="protein sequence ID" value="GJJ07115.1"/>
    <property type="molecule type" value="Genomic_DNA"/>
</dbReference>
<keyword evidence="1" id="KW-0812">Transmembrane</keyword>
<protein>
    <recommendedName>
        <fullName evidence="2">DUF6534 domain-containing protein</fullName>
    </recommendedName>
</protein>
<sequence length="198" mass="22209">MDVGFGRDVEYLDHFPRSNKYNKWTLTPLYLLAFIQLGFGTGGGIKSMLPQTVGHLASTRWRASIWLISGAVNDILIASILSYYLWSQRTVMSSRVVDKLIAYAINTVYTNSLLASLNMRHTLRQQSTTYRKSTGVSGQYTTPLDVSQIRVQMSQQEESHSYSDGKIETLILRDRETQGNNSEGTIPMAFAKSEAEAV</sequence>
<name>A0AAV5A282_9AGAM</name>
<keyword evidence="1" id="KW-0472">Membrane</keyword>
<feature type="transmembrane region" description="Helical" evidence="1">
    <location>
        <begin position="65"/>
        <end position="86"/>
    </location>
</feature>
<keyword evidence="1" id="KW-1133">Transmembrane helix</keyword>
<evidence type="ECO:0000313" key="3">
    <source>
        <dbReference type="EMBL" id="GJJ07115.1"/>
    </source>
</evidence>
<evidence type="ECO:0000259" key="2">
    <source>
        <dbReference type="Pfam" id="PF20152"/>
    </source>
</evidence>
<dbReference type="InterPro" id="IPR045339">
    <property type="entry name" value="DUF6534"/>
</dbReference>